<feature type="domain" description="Ketosynthase family 3 (KS3)" evidence="11">
    <location>
        <begin position="1077"/>
        <end position="1500"/>
    </location>
</feature>
<comment type="similarity">
    <text evidence="9">In the C-terminal section; belongs to the NRP synthetase family.</text>
</comment>
<dbReference type="InterPro" id="IPR036736">
    <property type="entry name" value="ACP-like_sf"/>
</dbReference>
<dbReference type="InterPro" id="IPR023213">
    <property type="entry name" value="CAT-like_dom_sf"/>
</dbReference>
<evidence type="ECO:0000313" key="13">
    <source>
        <dbReference type="Proteomes" id="UP000197781"/>
    </source>
</evidence>
<dbReference type="Pfam" id="PF00109">
    <property type="entry name" value="ketoacyl-synt"/>
    <property type="match status" value="1"/>
</dbReference>
<dbReference type="SUPFAM" id="SSF56801">
    <property type="entry name" value="Acetyl-CoA synthetase-like"/>
    <property type="match status" value="3"/>
</dbReference>
<name>A0A220MFM8_9BACL</name>
<dbReference type="FunFam" id="3.40.50.980:FF:000001">
    <property type="entry name" value="Non-ribosomal peptide synthetase"/>
    <property type="match status" value="3"/>
</dbReference>
<evidence type="ECO:0000259" key="11">
    <source>
        <dbReference type="PROSITE" id="PS52004"/>
    </source>
</evidence>
<dbReference type="GO" id="GO:0044550">
    <property type="term" value="P:secondary metabolite biosynthetic process"/>
    <property type="evidence" value="ECO:0007669"/>
    <property type="project" value="TreeGrafter"/>
</dbReference>
<dbReference type="FunFam" id="3.30.300.30:FF:000015">
    <property type="entry name" value="Nonribosomal peptide synthase SidD"/>
    <property type="match status" value="1"/>
</dbReference>
<protein>
    <recommendedName>
        <fullName evidence="14">Non-ribosomal peptide synthetase</fullName>
    </recommendedName>
</protein>
<dbReference type="InterPro" id="IPR045851">
    <property type="entry name" value="AMP-bd_C_sf"/>
</dbReference>
<evidence type="ECO:0000256" key="4">
    <source>
        <dbReference type="ARBA" id="ARBA00022553"/>
    </source>
</evidence>
<dbReference type="InterPro" id="IPR020845">
    <property type="entry name" value="AMP-binding_CS"/>
</dbReference>
<dbReference type="NCBIfam" id="TIGR01733">
    <property type="entry name" value="AA-adenyl-dom"/>
    <property type="match status" value="3"/>
</dbReference>
<organism evidence="12 13">
    <name type="scientific">Brevibacillus formosus</name>
    <dbReference type="NCBI Taxonomy" id="54913"/>
    <lineage>
        <taxon>Bacteria</taxon>
        <taxon>Bacillati</taxon>
        <taxon>Bacillota</taxon>
        <taxon>Bacilli</taxon>
        <taxon>Bacillales</taxon>
        <taxon>Paenibacillaceae</taxon>
        <taxon>Brevibacillus</taxon>
    </lineage>
</organism>
<dbReference type="Gene3D" id="1.10.1200.10">
    <property type="entry name" value="ACP-like"/>
    <property type="match status" value="4"/>
</dbReference>
<dbReference type="PROSITE" id="PS00606">
    <property type="entry name" value="KS3_1"/>
    <property type="match status" value="1"/>
</dbReference>
<comment type="similarity">
    <text evidence="2">Belongs to the ATP-dependent AMP-binding enzyme family.</text>
</comment>
<dbReference type="CDD" id="cd00833">
    <property type="entry name" value="PKS"/>
    <property type="match status" value="1"/>
</dbReference>
<dbReference type="Gene3D" id="3.30.70.3290">
    <property type="match status" value="1"/>
</dbReference>
<evidence type="ECO:0000256" key="7">
    <source>
        <dbReference type="ARBA" id="ARBA00023194"/>
    </source>
</evidence>
<dbReference type="Pfam" id="PF02801">
    <property type="entry name" value="Ketoacyl-synt_C"/>
    <property type="match status" value="1"/>
</dbReference>
<dbReference type="CDD" id="cd19531">
    <property type="entry name" value="LCL_NRPS-like"/>
    <property type="match status" value="2"/>
</dbReference>
<dbReference type="SUPFAM" id="SSF52777">
    <property type="entry name" value="CoA-dependent acyltransferases"/>
    <property type="match status" value="6"/>
</dbReference>
<dbReference type="Pfam" id="PF22621">
    <property type="entry name" value="CurL-like_PKS_C"/>
    <property type="match status" value="1"/>
</dbReference>
<keyword evidence="3" id="KW-0596">Phosphopantetheine</keyword>
<dbReference type="Pfam" id="PF00698">
    <property type="entry name" value="Acyl_transf_1"/>
    <property type="match status" value="1"/>
</dbReference>
<dbReference type="SUPFAM" id="SSF53901">
    <property type="entry name" value="Thiolase-like"/>
    <property type="match status" value="1"/>
</dbReference>
<dbReference type="GO" id="GO:0043041">
    <property type="term" value="P:amino acid activation for nonribosomal peptide biosynthetic process"/>
    <property type="evidence" value="ECO:0007669"/>
    <property type="project" value="TreeGrafter"/>
</dbReference>
<accession>A0A220MFM8</accession>
<dbReference type="InterPro" id="IPR001227">
    <property type="entry name" value="Ac_transferase_dom_sf"/>
</dbReference>
<dbReference type="Pfam" id="PF00668">
    <property type="entry name" value="Condensation"/>
    <property type="match status" value="3"/>
</dbReference>
<dbReference type="NCBIfam" id="NF003417">
    <property type="entry name" value="PRK04813.1"/>
    <property type="match status" value="3"/>
</dbReference>
<dbReference type="InterPro" id="IPR016039">
    <property type="entry name" value="Thiolase-like"/>
</dbReference>
<dbReference type="InterPro" id="IPR020806">
    <property type="entry name" value="PKS_PP-bd"/>
</dbReference>
<feature type="domain" description="Carrier" evidence="10">
    <location>
        <begin position="976"/>
        <end position="1051"/>
    </location>
</feature>
<dbReference type="InterPro" id="IPR018201">
    <property type="entry name" value="Ketoacyl_synth_AS"/>
</dbReference>
<dbReference type="SMART" id="SM00825">
    <property type="entry name" value="PKS_KS"/>
    <property type="match status" value="1"/>
</dbReference>
<dbReference type="InterPro" id="IPR010071">
    <property type="entry name" value="AA_adenyl_dom"/>
</dbReference>
<dbReference type="Gene3D" id="3.40.50.980">
    <property type="match status" value="6"/>
</dbReference>
<dbReference type="PANTHER" id="PTHR45527:SF1">
    <property type="entry name" value="FATTY ACID SYNTHASE"/>
    <property type="match status" value="1"/>
</dbReference>
<dbReference type="Gene3D" id="3.40.47.10">
    <property type="match status" value="1"/>
</dbReference>
<dbReference type="PROSITE" id="PS00455">
    <property type="entry name" value="AMP_BINDING"/>
    <property type="match status" value="3"/>
</dbReference>
<dbReference type="SUPFAM" id="SSF47336">
    <property type="entry name" value="ACP-like"/>
    <property type="match status" value="4"/>
</dbReference>
<evidence type="ECO:0000256" key="6">
    <source>
        <dbReference type="ARBA" id="ARBA00022737"/>
    </source>
</evidence>
<dbReference type="Pfam" id="PF00501">
    <property type="entry name" value="AMP-binding"/>
    <property type="match status" value="3"/>
</dbReference>
<reference evidence="12 13" key="1">
    <citation type="submission" date="2016-11" db="EMBL/GenBank/DDBJ databases">
        <authorList>
            <person name="Jaros S."/>
            <person name="Januszkiewicz K."/>
            <person name="Wedrychowicz H."/>
        </authorList>
    </citation>
    <scope>NUCLEOTIDE SEQUENCE [LARGE SCALE GENOMIC DNA]</scope>
    <source>
        <strain evidence="12 13">NF2</strain>
    </source>
</reference>
<dbReference type="InterPro" id="IPR001242">
    <property type="entry name" value="Condensation_dom"/>
</dbReference>
<dbReference type="Gene3D" id="3.30.300.30">
    <property type="match status" value="3"/>
</dbReference>
<dbReference type="InterPro" id="IPR000873">
    <property type="entry name" value="AMP-dep_synth/lig_dom"/>
</dbReference>
<dbReference type="RefSeq" id="WP_088907632.1">
    <property type="nucleotide sequence ID" value="NZ_CP018145.1"/>
</dbReference>
<keyword evidence="7" id="KW-0045">Antibiotic biosynthesis</keyword>
<keyword evidence="6" id="KW-0677">Repeat</keyword>
<evidence type="ECO:0000259" key="10">
    <source>
        <dbReference type="PROSITE" id="PS50075"/>
    </source>
</evidence>
<sequence length="4175" mass="473607">MKKLDANQVSDIISLSPMQEGMLFHYLKEPDSSLYFEQISLHISSDVNVTAFQQAWQHVVSVNEMLRAVFRWEGVKEPLLIILKEVQDFLRVIDVSEQTREDRNAFVAKVLDEDRENKFDLREGAFRISLYKLGDEDFQLIMSHHHILFDGWSTGILLTEFIEAYQQLLDQRQLSVPSKRKGKDYIKWIQKKDKAEQESFWTTYLEDVNPVWLQEIIPANRASSQDDEGKKQVRLALPQSLHDEIKRQGKHSISCYLYGAWALLHYFYTDSKDVVFGTTISGREESLEGIGEMVGLFINTLPLRMAIDPDETLQAFLEKVFASMNARKHFGSTPLRDIKKYSALPFEKELFDAILVVENYPLQHHSNNRNIVIDSFSYREETNYPLTIFITLWNSIQFVVDYDNRIYSETFVEELCARYQTILSWLVEQPLASIRAVDFLFPEEKQKLLYEWNDTKVWVPSEKSISQLFEEQVCKTPDRIALIYQDQCFTYRQINEQANQLAILLRDVDIHSNQCVGLFMDRRPELLIAMLGILKAGGAYVPIDPMLPLERCSTMLDDGHVKVVISEQKYGDILAALQAKCPAFQTVVCMDHTESEGYYGLQDIQQRAREVTIAPPSSDDLAYVIYTSGSTGVPKGVMITHENVVNFIYGMEKEIGFEPDHAILALTTYSFDIFVLESLAPLCLGMKIVLANDMALKDPDEIMRLIEANSVTILQATPSRMKMLVNSSRANSLQQLKKILIGGEGLPEHLYQSLREITKQPIYNVYGPTETTVWSTVHLLDESIAIGKPIANTGIYLLSKERTLRPLGYPGELCISGKGVAKGYLNQPLLTEEKFIPHPFQPGEKLYCTGDYAYWLPDGTLQFVGRKDDQVKIRGHRIEIAEVESTLKKFPSVKDAVVIEIKEKNDSALAAYMVIDGDFNWADCKDFLKDELSYYAIPSFYYRIQAIPYTSNLKVDRKALVQLQKNPLNVSEKTVEPRSELETKIAQIWKKVLKIERVGIHDRFFDVGGDSIKVIYLCNELKAEFNTEVSIQTIFTYPTIYDFAKYFHAKTKVHSMTTHTKDKKPKIVPLQAIDIQDTDVAIIGMAGRFPGAADKEQFWSNLVNGTETIKFYTDEEMQAFGIDRELLNNPHFVKAKGKLEDIDCFDADFFGYTVTEAKQMDPQIRFLHECAWHALEDAGYEPEAYPGSIGLYVGSSYNIYWVPEKFSPSLYASDQYQIYHVNSNSFATLIAYRMNLRGPAITVQAACSTSLIAVDRAYKDLLFGECDIAIAGAATVSLLDEMGYIHQEGMILSRDGHCRAFDKKASGTVTGNGVGLVVLKRLKDALADGDHIYSVMKSSAVNNDGNRKVGYSAPSVEGQAAVIQKAIQRSGLGSTQLHYIEAHGTGTILGDPVEIEGLKMAFDTDKKNYCGIGSVKTNIGHLEAAAGIAGLMKTSLSLKNRMIPPTINFDEVNPQIDFQNSPFYPHTQLRDLRTEDLFPLRAGVSSFGQGGSNAHVILEEAPPVIKTPTKRRFQIITLSAENDTALKKIKGQIRENFQRNHNIHLADAAYTLKVGRKRFSHRSVFLCSEVRQAIEILTEKDSRQSLDIVASEQTPSIVFMFTGQGAEYVNMALDLYRHETIFREKLDECFTILQKISGVRYQDYLYPEKTDNQTGTDIHRQSISQPLHFAVEYSIALMLMEWNITPLSMIGYSIGEYVAACIAGVFSLEDALFLTYHRGRLMEGLPEGIMLTVPLPELELLGMLPNELSIAAVNDESCVVSGSKEDIAKFESSLKQNKIISMRLTISNAGHSKMLDSMMADLSEYVRSISYHPPVIPFFSSLTGNAITPEEAVDPEYWLRHLREPVRFVEGIKKLAMHEHTLFIEIGPGRNLCTLAKRFLYPERNQQILDTIRVEQMKVADDEFFLKTVAQLWLYGIDIDWKRFYGEEKRRRVSLPGYPFEKKRYWINNFRFDTSSHGKRVSANEKPLLGQDPVSIQAVHKFTTKEGGIVSQIISEIIGGPHVGEDDDLFESGFDSLKVISLVSKMADTFQVHLTMQEVFEHPRIRELVPLIMQKTPQTAVVIPKAQEAPHYPVSSQQKRLYALQQFDESSTAYNIPGVFLLHGMVDRERVQAACDGLLQRHEALRTCFELIGQDLVQKIVPEASFAIEYVEMPGASVEETLEGFSRPFALDQAPLLRIRLVCVEKQRHVMLIDMHHIISDGLSSERLVSDFLAYYDGQTLGDPKIQYKDFAVWQQSRDTAFWQKEADFWLQQYKDGYETLNLPTDYRRPSIKNFSGSISRFVWSDEKAAALREFCRTQQLTPYMLLFGCFSILLAKYSGQNEILIGTPVAGRFGVETEETVGAFVNTLALRSYPEGGKCVVDYLQELKAYCLEAFEHQSYPFEELVQQIEKERDLSRNPLFDTMFTWEHRDRSQLIIRDLDVQRYDFHSGIAKFDLMMQTWEEQGKIGFAIEYATALFTATTVERMGRHFQQIVHEILRGPDQQIREIGLISVEEEHLLREGFNQTQVNEDWSQSVIALIEEQASVRGNESAVLWEGQSLTYRELNERANQVARFLLEQGCEKNQIVGIMAERSFAMIIGLLAVEKAGCAYLPIDPTTPAERIQYMVEDSGIRIVLSHAGLVGKANAAGVGVYDLEDAARYAGYECTNPGIQLHPDDLAYVLYTSGSTGNPKGVLLTHGGMTNRLRWMADQYGMDDKEVVLQKTTYTFDVSVWELFLPLMIGGVLCLAKPGGEKDPDYLYNLICEQEVTTLHFVPSMLAGFLHALPEAASFSQLKRCICSGEELNIEVKDRFFRKMPGVELHNLYGPTEASIDVSYYEVQEEDQFIPIGKPVANTRLYIVTEEGGFAPIGVPGELCIAGVQVAKGYLNRPELTAEKFKELPILPGERLYFTGDLARWLDDGNIAYLGRKDTQIKLRGFRIELGEIESAIQAYTDQIETVAVLSQGTQAESKVLCAYFSAKDKIDIDKLRAYLQRHLPVYMVPVHYQQLDALPYTSSGKIDRKSLPQVTVSDNIEMPSPEIFRRKEGQLLVSIFKETLNIENLSSTDHFFELGGNSLAAIVLKSKISAAFQVQLTMQEVFEHPTIRELVPLILQKTPQTAVVIPKASEAPYYPVSSQQKRLYALQQFDENSMAYNIPGVFVLKGMLDRERVQAACGGLLQRHEALRTYFELIGQDLVQKIVPDASFAIEYEEMLGASVDETLEGFVRPFSLDQAPLLRIRLVCVEKECHVMLIDMHHIISDGLSIERLVNDFLAYYDSQTLGDPKVQYKDFAVWQQSRDTAFWQKEADFWLQQYRDGYETLDLPTDYRRPSIKNFSGALSWFVLENEKAAALREFCRKQQLTPFMLLFGCFSILLAKYSGQKEIMIGTPVAGRFGVETEETVGAFVNTLALRSYPEGGKRVVDYLQELKAYCLQAFEHQSYPFEELVQQIEKERDLSRNPLFDTMFTWEQRDRSQLIIRDLDVQRYDFHSGIAKFDLMMQTWEEQGKIGFAIEYATALFTATTVERMGRHFQQIVHEILRGPDQQIREIGLISVEEEHLLREGFNQTQVNEDWSQSVIALIEEQASVRGHESAVVWEGQSLTYRELNERANQVARFLLEQGCEKNQIVGIMAERSFAMIIGLLAIEKAGCAYLPIDPATPGERIQYLLEDSGIRNVLSHTELIDKVPSMGTTEIAVYDLEDTARYAGYECTNPGIQLHPDDLAYVLYTSGSTGNPKGVLLTHGGMINRLRWMADQYGMDDTEVVLQKTTYTFDVSVWELFLPLMIGGVLCLAKPGGEKDPHYLYNLICEQEVTTLHFVPSMLAGFLHALPGAASFSRLKRCICSGEELSIEVKDRFFRKMPGVELHNLYGPTEASIDVSYYEVQEEDQLIPIGKPVANTRLYIVMEEGGFAPIGVPGELCIAGVQVAKGYLNRPELTAEKFKELPILPGERLYFTGDLARWLEDGNIAYLGRKDTQIKLRGFRIELGEIESAIQAYTDQIETVAVLSQGTQAESKVLCAFFSAKDKIDIDKLRAYLQRHLPVYMVPVHYQQLDALPYTSSGKIDRKSLSRIQVGLEKEKVVLPKTEMEKQLSLLWKEVLQIDKVSILDDFFQIGGNSLSVIHLHKLLIEKIDQDISIANLYRYRTIESFLTYVSQKTNVDSLQSIPEPRRRELLLQGNAKRSQRLSKRKGINSDE</sequence>
<feature type="domain" description="Carrier" evidence="10">
    <location>
        <begin position="1981"/>
        <end position="2056"/>
    </location>
</feature>
<dbReference type="Gene3D" id="3.30.70.250">
    <property type="entry name" value="Malonyl-CoA ACP transacylase, ACP-binding"/>
    <property type="match status" value="1"/>
</dbReference>
<evidence type="ECO:0000256" key="5">
    <source>
        <dbReference type="ARBA" id="ARBA00022679"/>
    </source>
</evidence>
<dbReference type="CDD" id="cd05930">
    <property type="entry name" value="A_NRPS"/>
    <property type="match status" value="1"/>
</dbReference>
<keyword evidence="4" id="KW-0597">Phosphoprotein</keyword>
<dbReference type="InterPro" id="IPR014043">
    <property type="entry name" value="Acyl_transferase_dom"/>
</dbReference>
<keyword evidence="5" id="KW-0808">Transferase</keyword>
<dbReference type="InterPro" id="IPR014030">
    <property type="entry name" value="Ketoacyl_synth_N"/>
</dbReference>
<evidence type="ECO:0000256" key="2">
    <source>
        <dbReference type="ARBA" id="ARBA00006432"/>
    </source>
</evidence>
<gene>
    <name evidence="12" type="ORF">BP422_09960</name>
</gene>
<dbReference type="KEGG" id="bfm:BP422_09960"/>
<evidence type="ECO:0000256" key="8">
    <source>
        <dbReference type="ARBA" id="ARBA00023268"/>
    </source>
</evidence>
<dbReference type="InterPro" id="IPR020841">
    <property type="entry name" value="PKS_Beta-ketoAc_synthase_dom"/>
</dbReference>
<feature type="domain" description="Carrier" evidence="10">
    <location>
        <begin position="3021"/>
        <end position="3096"/>
    </location>
</feature>
<dbReference type="GO" id="GO:0006633">
    <property type="term" value="P:fatty acid biosynthetic process"/>
    <property type="evidence" value="ECO:0007669"/>
    <property type="project" value="InterPro"/>
</dbReference>
<dbReference type="Pfam" id="PF00550">
    <property type="entry name" value="PP-binding"/>
    <property type="match status" value="4"/>
</dbReference>
<comment type="cofactor">
    <cofactor evidence="1">
        <name>pantetheine 4'-phosphate</name>
        <dbReference type="ChEBI" id="CHEBI:47942"/>
    </cofactor>
</comment>
<feature type="domain" description="Carrier" evidence="10">
    <location>
        <begin position="4062"/>
        <end position="4137"/>
    </location>
</feature>
<dbReference type="FunFam" id="3.40.50.12780:FF:000012">
    <property type="entry name" value="Non-ribosomal peptide synthetase"/>
    <property type="match status" value="3"/>
</dbReference>
<dbReference type="SMART" id="SM00827">
    <property type="entry name" value="PKS_AT"/>
    <property type="match status" value="1"/>
</dbReference>
<dbReference type="InterPro" id="IPR009081">
    <property type="entry name" value="PP-bd_ACP"/>
</dbReference>
<evidence type="ECO:0000313" key="12">
    <source>
        <dbReference type="EMBL" id="ASJ53838.1"/>
    </source>
</evidence>
<dbReference type="SMART" id="SM00823">
    <property type="entry name" value="PKS_PP"/>
    <property type="match status" value="3"/>
</dbReference>
<dbReference type="InterPro" id="IPR016035">
    <property type="entry name" value="Acyl_Trfase/lysoPLipase"/>
</dbReference>
<dbReference type="GO" id="GO:0005737">
    <property type="term" value="C:cytoplasm"/>
    <property type="evidence" value="ECO:0007669"/>
    <property type="project" value="TreeGrafter"/>
</dbReference>
<dbReference type="FunFam" id="1.10.1200.10:FF:000005">
    <property type="entry name" value="Nonribosomal peptide synthetase 1"/>
    <property type="match status" value="1"/>
</dbReference>
<dbReference type="PROSITE" id="PS52004">
    <property type="entry name" value="KS3_2"/>
    <property type="match status" value="1"/>
</dbReference>
<dbReference type="SUPFAM" id="SSF52151">
    <property type="entry name" value="FabD/lysophospholipase-like"/>
    <property type="match status" value="1"/>
</dbReference>
<keyword evidence="8" id="KW-0511">Multifunctional enzyme</keyword>
<evidence type="ECO:0000256" key="9">
    <source>
        <dbReference type="ARBA" id="ARBA00029443"/>
    </source>
</evidence>
<dbReference type="InterPro" id="IPR014031">
    <property type="entry name" value="Ketoacyl_synth_C"/>
</dbReference>
<dbReference type="Gene3D" id="3.30.559.30">
    <property type="entry name" value="Nonribosomal peptide synthetase, condensation domain"/>
    <property type="match status" value="3"/>
</dbReference>
<proteinExistence type="inferred from homology"/>
<dbReference type="Gene3D" id="3.30.559.10">
    <property type="entry name" value="Chloramphenicol acetyltransferase-like domain"/>
    <property type="match status" value="3"/>
</dbReference>
<dbReference type="GO" id="GO:0031177">
    <property type="term" value="F:phosphopantetheine binding"/>
    <property type="evidence" value="ECO:0007669"/>
    <property type="project" value="InterPro"/>
</dbReference>
<dbReference type="Gene3D" id="3.40.366.10">
    <property type="entry name" value="Malonyl-Coenzyme A Acyl Carrier Protein, domain 2"/>
    <property type="match status" value="1"/>
</dbReference>
<dbReference type="EMBL" id="CP018145">
    <property type="protein sequence ID" value="ASJ53838.1"/>
    <property type="molecule type" value="Genomic_DNA"/>
</dbReference>
<dbReference type="PROSITE" id="PS50075">
    <property type="entry name" value="CARRIER"/>
    <property type="match status" value="4"/>
</dbReference>
<dbReference type="Proteomes" id="UP000197781">
    <property type="component" value="Chromosome"/>
</dbReference>
<dbReference type="PANTHER" id="PTHR45527">
    <property type="entry name" value="NONRIBOSOMAL PEPTIDE SYNTHETASE"/>
    <property type="match status" value="1"/>
</dbReference>
<dbReference type="GO" id="GO:0017000">
    <property type="term" value="P:antibiotic biosynthetic process"/>
    <property type="evidence" value="ECO:0007669"/>
    <property type="project" value="UniProtKB-KW"/>
</dbReference>
<evidence type="ECO:0008006" key="14">
    <source>
        <dbReference type="Google" id="ProtNLM"/>
    </source>
</evidence>
<dbReference type="Gene3D" id="2.30.38.10">
    <property type="entry name" value="Luciferase, Domain 3"/>
    <property type="match status" value="3"/>
</dbReference>
<dbReference type="FunFam" id="3.40.50.980:FF:000002">
    <property type="entry name" value="Enterobactin synthetase component F"/>
    <property type="match status" value="2"/>
</dbReference>
<evidence type="ECO:0000256" key="1">
    <source>
        <dbReference type="ARBA" id="ARBA00001957"/>
    </source>
</evidence>
<dbReference type="CDD" id="cd17646">
    <property type="entry name" value="A_NRPS_AB3403-like"/>
    <property type="match status" value="2"/>
</dbReference>
<dbReference type="GO" id="GO:0004315">
    <property type="term" value="F:3-oxoacyl-[acyl-carrier-protein] synthase activity"/>
    <property type="evidence" value="ECO:0007669"/>
    <property type="project" value="InterPro"/>
</dbReference>
<evidence type="ECO:0000256" key="3">
    <source>
        <dbReference type="ARBA" id="ARBA00022450"/>
    </source>
</evidence>